<feature type="binding site" evidence="7">
    <location>
        <position position="121"/>
    </location>
    <ligand>
        <name>phosphoenolpyruvate</name>
        <dbReference type="ChEBI" id="CHEBI:58702"/>
    </ligand>
</feature>
<comment type="pathway">
    <text evidence="1 7">Metabolic intermediate biosynthesis; chorismate biosynthesis; chorismate from D-erythrose 4-phosphate and phosphoenolpyruvate: step 6/7.</text>
</comment>
<keyword evidence="10" id="KW-1185">Reference proteome</keyword>
<evidence type="ECO:0000256" key="2">
    <source>
        <dbReference type="ARBA" id="ARBA00009948"/>
    </source>
</evidence>
<feature type="binding site" evidence="7">
    <location>
        <position position="320"/>
    </location>
    <ligand>
        <name>3-phosphoshikimate</name>
        <dbReference type="ChEBI" id="CHEBI:145989"/>
    </ligand>
</feature>
<dbReference type="UniPathway" id="UPA00053">
    <property type="reaction ID" value="UER00089"/>
</dbReference>
<comment type="similarity">
    <text evidence="2 7">Belongs to the EPSP synthase family.</text>
</comment>
<gene>
    <name evidence="7" type="primary">aroA</name>
    <name evidence="9" type="ORF">SAMN05192557_0841</name>
</gene>
<feature type="binding site" evidence="7">
    <location>
        <position position="324"/>
    </location>
    <ligand>
        <name>phosphoenolpyruvate</name>
        <dbReference type="ChEBI" id="CHEBI:58702"/>
    </ligand>
</feature>
<dbReference type="InterPro" id="IPR013792">
    <property type="entry name" value="RNA3'P_cycl/enolpyr_Trfase_a/b"/>
</dbReference>
<dbReference type="PANTHER" id="PTHR21090">
    <property type="entry name" value="AROM/DEHYDROQUINATE SYNTHASE"/>
    <property type="match status" value="1"/>
</dbReference>
<feature type="binding site" evidence="7">
    <location>
        <position position="167"/>
    </location>
    <ligand>
        <name>phosphoenolpyruvate</name>
        <dbReference type="ChEBI" id="CHEBI:58702"/>
    </ligand>
</feature>
<proteinExistence type="inferred from homology"/>
<dbReference type="NCBIfam" id="TIGR01356">
    <property type="entry name" value="aroA"/>
    <property type="match status" value="1"/>
</dbReference>
<feature type="domain" description="Enolpyruvate transferase" evidence="8">
    <location>
        <begin position="7"/>
        <end position="401"/>
    </location>
</feature>
<keyword evidence="5 7" id="KW-0057">Aromatic amino acid biosynthesis</keyword>
<feature type="binding site" evidence="7">
    <location>
        <position position="293"/>
    </location>
    <ligand>
        <name>3-phosphoshikimate</name>
        <dbReference type="ChEBI" id="CHEBI:145989"/>
    </ligand>
</feature>
<dbReference type="GO" id="GO:0005737">
    <property type="term" value="C:cytoplasm"/>
    <property type="evidence" value="ECO:0007669"/>
    <property type="project" value="UniProtKB-SubCell"/>
</dbReference>
<dbReference type="GO" id="GO:0008652">
    <property type="term" value="P:amino acid biosynthetic process"/>
    <property type="evidence" value="ECO:0007669"/>
    <property type="project" value="UniProtKB-KW"/>
</dbReference>
<feature type="binding site" evidence="7">
    <location>
        <position position="93"/>
    </location>
    <ligand>
        <name>phosphoenolpyruvate</name>
        <dbReference type="ChEBI" id="CHEBI:58702"/>
    </ligand>
</feature>
<evidence type="ECO:0000313" key="10">
    <source>
        <dbReference type="Proteomes" id="UP000243605"/>
    </source>
</evidence>
<evidence type="ECO:0000259" key="8">
    <source>
        <dbReference type="Pfam" id="PF00275"/>
    </source>
</evidence>
<dbReference type="PIRSF" id="PIRSF000505">
    <property type="entry name" value="EPSPS"/>
    <property type="match status" value="1"/>
</dbReference>
<dbReference type="GO" id="GO:0009423">
    <property type="term" value="P:chorismate biosynthetic process"/>
    <property type="evidence" value="ECO:0007669"/>
    <property type="project" value="UniProtKB-UniRule"/>
</dbReference>
<evidence type="ECO:0000313" key="9">
    <source>
        <dbReference type="EMBL" id="SEV93122.1"/>
    </source>
</evidence>
<evidence type="ECO:0000256" key="3">
    <source>
        <dbReference type="ARBA" id="ARBA00022605"/>
    </source>
</evidence>
<accession>A0A662Z2N6</accession>
<comment type="catalytic activity">
    <reaction evidence="6">
        <text>3-phosphoshikimate + phosphoenolpyruvate = 5-O-(1-carboxyvinyl)-3-phosphoshikimate + phosphate</text>
        <dbReference type="Rhea" id="RHEA:21256"/>
        <dbReference type="ChEBI" id="CHEBI:43474"/>
        <dbReference type="ChEBI" id="CHEBI:57701"/>
        <dbReference type="ChEBI" id="CHEBI:58702"/>
        <dbReference type="ChEBI" id="CHEBI:145989"/>
        <dbReference type="EC" id="2.5.1.19"/>
    </reaction>
    <physiologicalReaction direction="left-to-right" evidence="6">
        <dbReference type="Rhea" id="RHEA:21257"/>
    </physiologicalReaction>
</comment>
<comment type="function">
    <text evidence="7">Catalyzes the transfer of the enolpyruvyl moiety of phosphoenolpyruvate (PEP) to the 5-hydroxyl of shikimate-3-phosphate (S3P) to produce enolpyruvyl shikimate-3-phosphate and inorganic phosphate.</text>
</comment>
<keyword evidence="4 7" id="KW-0808">Transferase</keyword>
<sequence>MKQTIHPTKLSGTVQVPSSKSVNHRAIISASLATGTSKIENVFFSEDIHATIGAMRAIGATITIDETTLFIDGIDLTKQSFEDPVSIDCGESGSTLRFIIPILASMPGQYTLTGHGLLLQRPMTPFINMLDDSNVKHEFTTTRIMIDSRENQLKPGEYRLPGNISSQFITGLLFTLPLLREDSKIIIESTLESTGYIDLTIDTLRDFNVTINRNTYEDYDVPGNQSYESMTYSIEGDYSQAAFFLVANQLGHDIELQGLKEDSKQSDKELINFLNILNTTTEAVTLDGSNCPDVIPALTLACALANHPTTIINVGRLRIKECDRLNATVTELNKLGANTIEHEASIEVHPVKSLKGNVEVESYNDHRMAMMLAIAGTVCDGPIMINEAESVNKSFPTFWDVFQELKEN</sequence>
<dbReference type="InterPro" id="IPR006264">
    <property type="entry name" value="EPSP_synthase"/>
</dbReference>
<feature type="binding site" evidence="7">
    <location>
        <position position="167"/>
    </location>
    <ligand>
        <name>3-phosphoshikimate</name>
        <dbReference type="ChEBI" id="CHEBI:145989"/>
    </ligand>
</feature>
<dbReference type="GO" id="GO:0003866">
    <property type="term" value="F:3-phosphoshikimate 1-carboxyvinyltransferase activity"/>
    <property type="evidence" value="ECO:0007669"/>
    <property type="project" value="UniProtKB-UniRule"/>
</dbReference>
<reference evidence="9 10" key="1">
    <citation type="submission" date="2016-10" db="EMBL/GenBank/DDBJ databases">
        <authorList>
            <person name="Varghese N."/>
            <person name="Submissions S."/>
        </authorList>
    </citation>
    <scope>NUCLEOTIDE SEQUENCE [LARGE SCALE GENOMIC DNA]</scope>
    <source>
        <strain evidence="9 10">IBRC-M10081</strain>
    </source>
</reference>
<evidence type="ECO:0000256" key="6">
    <source>
        <dbReference type="ARBA" id="ARBA00044633"/>
    </source>
</evidence>
<protein>
    <recommendedName>
        <fullName evidence="7">3-phosphoshikimate 1-carboxyvinyltransferase</fullName>
        <ecNumber evidence="7">2.5.1.19</ecNumber>
    </recommendedName>
    <alternativeName>
        <fullName evidence="7">5-enolpyruvylshikimate-3-phosphate synthase</fullName>
        <shortName evidence="7">EPSP synthase</shortName>
        <shortName evidence="7">EPSPS</shortName>
    </alternativeName>
</protein>
<feature type="binding site" evidence="7">
    <location>
        <position position="166"/>
    </location>
    <ligand>
        <name>3-phosphoshikimate</name>
        <dbReference type="ChEBI" id="CHEBI:145989"/>
    </ligand>
</feature>
<comment type="subunit">
    <text evidence="7">Monomer.</text>
</comment>
<feature type="binding site" evidence="7">
    <location>
        <position position="20"/>
    </location>
    <ligand>
        <name>phosphoenolpyruvate</name>
        <dbReference type="ChEBI" id="CHEBI:58702"/>
    </ligand>
</feature>
<feature type="binding site" evidence="7">
    <location>
        <position position="20"/>
    </location>
    <ligand>
        <name>3-phosphoshikimate</name>
        <dbReference type="ChEBI" id="CHEBI:145989"/>
    </ligand>
</feature>
<dbReference type="Gene3D" id="3.65.10.10">
    <property type="entry name" value="Enolpyruvate transferase domain"/>
    <property type="match status" value="2"/>
</dbReference>
<dbReference type="InterPro" id="IPR036968">
    <property type="entry name" value="Enolpyruvate_Tfrase_sf"/>
</dbReference>
<feature type="binding site" evidence="7">
    <location>
        <position position="25"/>
    </location>
    <ligand>
        <name>3-phosphoshikimate</name>
        <dbReference type="ChEBI" id="CHEBI:145989"/>
    </ligand>
</feature>
<organism evidence="9 10">
    <name type="scientific">Aliicoccus persicus</name>
    <dbReference type="NCBI Taxonomy" id="930138"/>
    <lineage>
        <taxon>Bacteria</taxon>
        <taxon>Bacillati</taxon>
        <taxon>Bacillota</taxon>
        <taxon>Bacilli</taxon>
        <taxon>Bacillales</taxon>
        <taxon>Staphylococcaceae</taxon>
        <taxon>Aliicoccus</taxon>
    </lineage>
</organism>
<comment type="caution">
    <text evidence="7">Lacks conserved residue(s) required for the propagation of feature annotation.</text>
</comment>
<dbReference type="PROSITE" id="PS00885">
    <property type="entry name" value="EPSP_SYNTHASE_2"/>
    <property type="match status" value="1"/>
</dbReference>
<feature type="binding site" evidence="7">
    <location>
        <position position="393"/>
    </location>
    <ligand>
        <name>phosphoenolpyruvate</name>
        <dbReference type="ChEBI" id="CHEBI:58702"/>
    </ligand>
</feature>
<keyword evidence="7" id="KW-0963">Cytoplasm</keyword>
<dbReference type="AlphaFoldDB" id="A0A662Z2N6"/>
<feature type="binding site" evidence="7">
    <location>
        <position position="165"/>
    </location>
    <ligand>
        <name>3-phosphoshikimate</name>
        <dbReference type="ChEBI" id="CHEBI:145989"/>
    </ligand>
</feature>
<feature type="binding site" evidence="7">
    <location>
        <position position="367"/>
    </location>
    <ligand>
        <name>phosphoenolpyruvate</name>
        <dbReference type="ChEBI" id="CHEBI:58702"/>
    </ligand>
</feature>
<feature type="active site" description="Proton acceptor" evidence="7">
    <location>
        <position position="293"/>
    </location>
</feature>
<name>A0A662Z2N6_9STAP</name>
<feature type="binding site" evidence="7">
    <location>
        <position position="21"/>
    </location>
    <ligand>
        <name>3-phosphoshikimate</name>
        <dbReference type="ChEBI" id="CHEBI:145989"/>
    </ligand>
</feature>
<evidence type="ECO:0000256" key="1">
    <source>
        <dbReference type="ARBA" id="ARBA00004811"/>
    </source>
</evidence>
<dbReference type="CDD" id="cd01556">
    <property type="entry name" value="EPSP_synthase"/>
    <property type="match status" value="1"/>
</dbReference>
<dbReference type="Pfam" id="PF00275">
    <property type="entry name" value="EPSP_synthase"/>
    <property type="match status" value="1"/>
</dbReference>
<dbReference type="EMBL" id="FOIT01000002">
    <property type="protein sequence ID" value="SEV93122.1"/>
    <property type="molecule type" value="Genomic_DNA"/>
</dbReference>
<dbReference type="GO" id="GO:0009073">
    <property type="term" value="P:aromatic amino acid family biosynthetic process"/>
    <property type="evidence" value="ECO:0007669"/>
    <property type="project" value="UniProtKB-KW"/>
</dbReference>
<dbReference type="HAMAP" id="MF_00210">
    <property type="entry name" value="EPSP_synth"/>
    <property type="match status" value="1"/>
</dbReference>
<dbReference type="InterPro" id="IPR001986">
    <property type="entry name" value="Enolpyruvate_Tfrase_dom"/>
</dbReference>
<dbReference type="EC" id="2.5.1.19" evidence="7"/>
<feature type="binding site" evidence="7">
    <location>
        <position position="193"/>
    </location>
    <ligand>
        <name>3-phosphoshikimate</name>
        <dbReference type="ChEBI" id="CHEBI:145989"/>
    </ligand>
</feature>
<dbReference type="Proteomes" id="UP000243605">
    <property type="component" value="Unassembled WGS sequence"/>
</dbReference>
<evidence type="ECO:0000256" key="4">
    <source>
        <dbReference type="ARBA" id="ARBA00022679"/>
    </source>
</evidence>
<dbReference type="PANTHER" id="PTHR21090:SF5">
    <property type="entry name" value="PENTAFUNCTIONAL AROM POLYPEPTIDE"/>
    <property type="match status" value="1"/>
</dbReference>
<comment type="subcellular location">
    <subcellularLocation>
        <location evidence="7">Cytoplasm</location>
    </subcellularLocation>
</comment>
<evidence type="ECO:0000256" key="7">
    <source>
        <dbReference type="HAMAP-Rule" id="MF_00210"/>
    </source>
</evidence>
<evidence type="ECO:0000256" key="5">
    <source>
        <dbReference type="ARBA" id="ARBA00023141"/>
    </source>
</evidence>
<dbReference type="SUPFAM" id="SSF55205">
    <property type="entry name" value="EPT/RTPC-like"/>
    <property type="match status" value="1"/>
</dbReference>
<dbReference type="RefSeq" id="WP_219314694.1">
    <property type="nucleotide sequence ID" value="NZ_FOIT01000002.1"/>
</dbReference>
<dbReference type="InterPro" id="IPR023193">
    <property type="entry name" value="EPSP_synthase_CS"/>
</dbReference>
<keyword evidence="3 7" id="KW-0028">Amino-acid biosynthesis</keyword>